<evidence type="ECO:0000256" key="2">
    <source>
        <dbReference type="ARBA" id="ARBA00022670"/>
    </source>
</evidence>
<evidence type="ECO:0000256" key="6">
    <source>
        <dbReference type="NCBIfam" id="TIGR02228"/>
    </source>
</evidence>
<keyword evidence="3 7" id="KW-0812">Transmembrane</keyword>
<dbReference type="AlphaFoldDB" id="U3PCC9"/>
<accession>U3PCC9</accession>
<keyword evidence="4 7" id="KW-1133">Transmembrane helix</keyword>
<dbReference type="HOGENOM" id="CLU_1276335_0_0_11"/>
<dbReference type="InterPro" id="IPR001733">
    <property type="entry name" value="Peptidase_S26B"/>
</dbReference>
<dbReference type="OrthoDB" id="5241786at2"/>
<organism evidence="9 10">
    <name type="scientific">Leifsonia xyli subsp. cynodontis DSM 46306</name>
    <dbReference type="NCBI Taxonomy" id="1389489"/>
    <lineage>
        <taxon>Bacteria</taxon>
        <taxon>Bacillati</taxon>
        <taxon>Actinomycetota</taxon>
        <taxon>Actinomycetes</taxon>
        <taxon>Micrococcales</taxon>
        <taxon>Microbacteriaceae</taxon>
        <taxon>Leifsonia</taxon>
    </lineage>
</organism>
<keyword evidence="2" id="KW-0378">Hydrolase</keyword>
<reference evidence="9 10" key="1">
    <citation type="journal article" date="2013" name="Genome Announc.">
        <title>Complete Genome Sequence of Leifsonia xyli subsp. cynodontis Strain DSM46306, a Gram-Positive Bacterial Pathogen of Grasses.</title>
        <authorList>
            <person name="Monteiro-Vitorello C.B."/>
            <person name="Zerillo M.M."/>
            <person name="Van Sluys M.A."/>
            <person name="Camargo L.E."/>
            <person name="Kitajima J.P."/>
        </authorList>
    </citation>
    <scope>NUCLEOTIDE SEQUENCE [LARGE SCALE GENOMIC DNA]</scope>
    <source>
        <strain evidence="9 10">DSM 46306</strain>
    </source>
</reference>
<dbReference type="Gene3D" id="2.10.109.10">
    <property type="entry name" value="Umud Fragment, subunit A"/>
    <property type="match status" value="1"/>
</dbReference>
<dbReference type="InterPro" id="IPR036286">
    <property type="entry name" value="LexA/Signal_pep-like_sf"/>
</dbReference>
<dbReference type="GO" id="GO:0004252">
    <property type="term" value="F:serine-type endopeptidase activity"/>
    <property type="evidence" value="ECO:0007669"/>
    <property type="project" value="UniProtKB-UniRule"/>
</dbReference>
<keyword evidence="2" id="KW-0645">Protease</keyword>
<evidence type="ECO:0000256" key="4">
    <source>
        <dbReference type="ARBA" id="ARBA00022989"/>
    </source>
</evidence>
<dbReference type="EC" id="3.4.21.89" evidence="6"/>
<dbReference type="KEGG" id="lxy:O159_24530"/>
<dbReference type="PATRIC" id="fig|1389489.3.peg.2352"/>
<sequence length="190" mass="20349">MWYLVGLLVWVIAPFAIGWHATTVMSDSMSPGIAAGDLAVVRPVSADQLRAGQVVQFDDPDHAGRLRLHRLVKIQGDTLTTKGDANARSDSSQVTANTVHGVGVLRVSGIGIPVKAFTEHNYLFFALLAIAAIVLIAGTRLDHAYDWIPVDDEPGEETTHESWAHQMDDDRFDGLLDLVGSGSGGHSASP</sequence>
<comment type="subcellular location">
    <subcellularLocation>
        <location evidence="1">Membrane</location>
    </subcellularLocation>
</comment>
<evidence type="ECO:0000259" key="8">
    <source>
        <dbReference type="Pfam" id="PF00717"/>
    </source>
</evidence>
<dbReference type="Proteomes" id="UP000016743">
    <property type="component" value="Chromosome"/>
</dbReference>
<keyword evidence="5 7" id="KW-0472">Membrane</keyword>
<gene>
    <name evidence="9" type="ORF">O159_24530</name>
</gene>
<dbReference type="EMBL" id="CP006734">
    <property type="protein sequence ID" value="AGW42397.1"/>
    <property type="molecule type" value="Genomic_DNA"/>
</dbReference>
<dbReference type="eggNOG" id="COG0681">
    <property type="taxonomic scope" value="Bacteria"/>
</dbReference>
<protein>
    <recommendedName>
        <fullName evidence="6">Signal peptidase I</fullName>
        <ecNumber evidence="6">3.4.21.89</ecNumber>
    </recommendedName>
</protein>
<dbReference type="InterPro" id="IPR015927">
    <property type="entry name" value="Peptidase_S24_S26A/B/C"/>
</dbReference>
<keyword evidence="10" id="KW-1185">Reference proteome</keyword>
<name>U3PCC9_LEIXC</name>
<evidence type="ECO:0000313" key="10">
    <source>
        <dbReference type="Proteomes" id="UP000016743"/>
    </source>
</evidence>
<evidence type="ECO:0000256" key="7">
    <source>
        <dbReference type="SAM" id="Phobius"/>
    </source>
</evidence>
<dbReference type="SUPFAM" id="SSF51306">
    <property type="entry name" value="LexA/Signal peptidase"/>
    <property type="match status" value="1"/>
</dbReference>
<dbReference type="GO" id="GO:0009003">
    <property type="term" value="F:signal peptidase activity"/>
    <property type="evidence" value="ECO:0007669"/>
    <property type="project" value="UniProtKB-EC"/>
</dbReference>
<dbReference type="GO" id="GO:0016020">
    <property type="term" value="C:membrane"/>
    <property type="evidence" value="ECO:0007669"/>
    <property type="project" value="UniProtKB-SubCell"/>
</dbReference>
<dbReference type="GO" id="GO:0006465">
    <property type="term" value="P:signal peptide processing"/>
    <property type="evidence" value="ECO:0007669"/>
    <property type="project" value="UniProtKB-UniRule"/>
</dbReference>
<feature type="transmembrane region" description="Helical" evidence="7">
    <location>
        <begin position="122"/>
        <end position="139"/>
    </location>
</feature>
<dbReference type="STRING" id="1389489.O159_24530"/>
<evidence type="ECO:0000313" key="9">
    <source>
        <dbReference type="EMBL" id="AGW42397.1"/>
    </source>
</evidence>
<evidence type="ECO:0000256" key="1">
    <source>
        <dbReference type="ARBA" id="ARBA00004370"/>
    </source>
</evidence>
<dbReference type="RefSeq" id="WP_021755868.1">
    <property type="nucleotide sequence ID" value="NC_022438.1"/>
</dbReference>
<feature type="domain" description="Peptidase S24/S26A/S26B/S26C" evidence="8">
    <location>
        <begin position="21"/>
        <end position="83"/>
    </location>
</feature>
<dbReference type="CDD" id="cd06462">
    <property type="entry name" value="Peptidase_S24_S26"/>
    <property type="match status" value="1"/>
</dbReference>
<dbReference type="NCBIfam" id="TIGR02228">
    <property type="entry name" value="sigpep_I_arch"/>
    <property type="match status" value="1"/>
</dbReference>
<evidence type="ECO:0000256" key="5">
    <source>
        <dbReference type="ARBA" id="ARBA00023136"/>
    </source>
</evidence>
<dbReference type="Pfam" id="PF00717">
    <property type="entry name" value="Peptidase_S24"/>
    <property type="match status" value="1"/>
</dbReference>
<proteinExistence type="predicted"/>
<evidence type="ECO:0000256" key="3">
    <source>
        <dbReference type="ARBA" id="ARBA00022692"/>
    </source>
</evidence>